<reference evidence="3" key="2">
    <citation type="submission" date="2015-01" db="EMBL/GenBank/DDBJ databases">
        <title>Evolutionary Origins and Diversification of the Mycorrhizal Mutualists.</title>
        <authorList>
            <consortium name="DOE Joint Genome Institute"/>
            <consortium name="Mycorrhizal Genomics Consortium"/>
            <person name="Kohler A."/>
            <person name="Kuo A."/>
            <person name="Nagy L.G."/>
            <person name="Floudas D."/>
            <person name="Copeland A."/>
            <person name="Barry K.W."/>
            <person name="Cichocki N."/>
            <person name="Veneault-Fourrey C."/>
            <person name="LaButti K."/>
            <person name="Lindquist E.A."/>
            <person name="Lipzen A."/>
            <person name="Lundell T."/>
            <person name="Morin E."/>
            <person name="Murat C."/>
            <person name="Riley R."/>
            <person name="Ohm R."/>
            <person name="Sun H."/>
            <person name="Tunlid A."/>
            <person name="Henrissat B."/>
            <person name="Grigoriev I.V."/>
            <person name="Hibbett D.S."/>
            <person name="Martin F."/>
        </authorList>
    </citation>
    <scope>NUCLEOTIDE SEQUENCE [LARGE SCALE GENOMIC DNA]</scope>
    <source>
        <strain evidence="3">Ve08.2h10</strain>
    </source>
</reference>
<dbReference type="AlphaFoldDB" id="A0A0D0E3E2"/>
<keyword evidence="1" id="KW-0732">Signal</keyword>
<name>A0A0D0E3E2_9AGAM</name>
<dbReference type="EMBL" id="KN825377">
    <property type="protein sequence ID" value="KIK91530.1"/>
    <property type="molecule type" value="Genomic_DNA"/>
</dbReference>
<sequence length="59" mass="6129">ALSTALLAVAAASVVLAQPDPADPTPLVDKHYAYPSGIPYQVDYNTAALRGPQVGYNIC</sequence>
<reference evidence="2 3" key="1">
    <citation type="submission" date="2014-04" db="EMBL/GenBank/DDBJ databases">
        <authorList>
            <consortium name="DOE Joint Genome Institute"/>
            <person name="Kuo A."/>
            <person name="Kohler A."/>
            <person name="Jargeat P."/>
            <person name="Nagy L.G."/>
            <person name="Floudas D."/>
            <person name="Copeland A."/>
            <person name="Barry K.W."/>
            <person name="Cichocki N."/>
            <person name="Veneault-Fourrey C."/>
            <person name="LaButti K."/>
            <person name="Lindquist E.A."/>
            <person name="Lipzen A."/>
            <person name="Lundell T."/>
            <person name="Morin E."/>
            <person name="Murat C."/>
            <person name="Sun H."/>
            <person name="Tunlid A."/>
            <person name="Henrissat B."/>
            <person name="Grigoriev I.V."/>
            <person name="Hibbett D.S."/>
            <person name="Martin F."/>
            <person name="Nordberg H.P."/>
            <person name="Cantor M.N."/>
            <person name="Hua S.X."/>
        </authorList>
    </citation>
    <scope>NUCLEOTIDE SEQUENCE [LARGE SCALE GENOMIC DNA]</scope>
    <source>
        <strain evidence="2 3">Ve08.2h10</strain>
    </source>
</reference>
<protein>
    <submittedName>
        <fullName evidence="2">Uncharacterized protein</fullName>
    </submittedName>
</protein>
<evidence type="ECO:0000313" key="2">
    <source>
        <dbReference type="EMBL" id="KIK91530.1"/>
    </source>
</evidence>
<dbReference type="Proteomes" id="UP000054538">
    <property type="component" value="Unassembled WGS sequence"/>
</dbReference>
<accession>A0A0D0E3E2</accession>
<feature type="non-terminal residue" evidence="2">
    <location>
        <position position="1"/>
    </location>
</feature>
<evidence type="ECO:0000313" key="3">
    <source>
        <dbReference type="Proteomes" id="UP000054538"/>
    </source>
</evidence>
<proteinExistence type="predicted"/>
<dbReference type="STRING" id="930991.A0A0D0E3E2"/>
<feature type="chain" id="PRO_5002209307" evidence="1">
    <location>
        <begin position="18"/>
        <end position="59"/>
    </location>
</feature>
<evidence type="ECO:0000256" key="1">
    <source>
        <dbReference type="SAM" id="SignalP"/>
    </source>
</evidence>
<dbReference type="InParanoid" id="A0A0D0E3E2"/>
<dbReference type="HOGENOM" id="CLU_2967351_0_0_1"/>
<dbReference type="OrthoDB" id="2668392at2759"/>
<gene>
    <name evidence="2" type="ORF">PAXRUDRAFT_92844</name>
</gene>
<feature type="signal peptide" evidence="1">
    <location>
        <begin position="1"/>
        <end position="17"/>
    </location>
</feature>
<keyword evidence="3" id="KW-1185">Reference proteome</keyword>
<organism evidence="2 3">
    <name type="scientific">Paxillus rubicundulus Ve08.2h10</name>
    <dbReference type="NCBI Taxonomy" id="930991"/>
    <lineage>
        <taxon>Eukaryota</taxon>
        <taxon>Fungi</taxon>
        <taxon>Dikarya</taxon>
        <taxon>Basidiomycota</taxon>
        <taxon>Agaricomycotina</taxon>
        <taxon>Agaricomycetes</taxon>
        <taxon>Agaricomycetidae</taxon>
        <taxon>Boletales</taxon>
        <taxon>Paxilineae</taxon>
        <taxon>Paxillaceae</taxon>
        <taxon>Paxillus</taxon>
    </lineage>
</organism>
<feature type="non-terminal residue" evidence="2">
    <location>
        <position position="59"/>
    </location>
</feature>